<dbReference type="EMBL" id="SACY01000005">
    <property type="protein sequence ID" value="RVU23625.1"/>
    <property type="molecule type" value="Genomic_DNA"/>
</dbReference>
<reference evidence="2 3" key="1">
    <citation type="submission" date="2019-01" db="EMBL/GenBank/DDBJ databases">
        <authorList>
            <person name="Chen W.-M."/>
        </authorList>
    </citation>
    <scope>NUCLEOTIDE SEQUENCE [LARGE SCALE GENOMIC DNA]</scope>
    <source>
        <strain evidence="2 3">FSY-15</strain>
    </source>
</reference>
<dbReference type="OrthoDB" id="9793216at2"/>
<dbReference type="AlphaFoldDB" id="A0A437PMY5"/>
<dbReference type="InterPro" id="IPR034660">
    <property type="entry name" value="DinB/YfiT-like"/>
</dbReference>
<dbReference type="Gene3D" id="1.20.120.450">
    <property type="entry name" value="dinb family like domain"/>
    <property type="match status" value="1"/>
</dbReference>
<keyword evidence="3" id="KW-1185">Reference proteome</keyword>
<dbReference type="InterPro" id="IPR024775">
    <property type="entry name" value="DinB-like"/>
</dbReference>
<comment type="caution">
    <text evidence="2">The sequence shown here is derived from an EMBL/GenBank/DDBJ whole genome shotgun (WGS) entry which is preliminary data.</text>
</comment>
<evidence type="ECO:0000313" key="2">
    <source>
        <dbReference type="EMBL" id="RVU23625.1"/>
    </source>
</evidence>
<evidence type="ECO:0000313" key="3">
    <source>
        <dbReference type="Proteomes" id="UP000282832"/>
    </source>
</evidence>
<dbReference type="RefSeq" id="WP_127805372.1">
    <property type="nucleotide sequence ID" value="NZ_SACY01000005.1"/>
</dbReference>
<sequence length="177" mass="20444">MHPPLVSEYPKTSYFAEYLNFSPTDTLKEQLKKNEIFVLNLFESLSDAELLFQYQENKWSIKELIGHISDTEKIFGYRALSIVRGEKKPLPGFDENIYVENAHFNKLSANQLIQYYFANRTATLAFLETISTEQVLQMGSANGQEVSARALLWMIAGHEKHHLSVINERYIPLLNKN</sequence>
<evidence type="ECO:0000259" key="1">
    <source>
        <dbReference type="Pfam" id="PF12867"/>
    </source>
</evidence>
<name>A0A437PMY5_9BACT</name>
<proteinExistence type="predicted"/>
<dbReference type="Pfam" id="PF12867">
    <property type="entry name" value="DinB_2"/>
    <property type="match status" value="1"/>
</dbReference>
<dbReference type="Proteomes" id="UP000282832">
    <property type="component" value="Unassembled WGS sequence"/>
</dbReference>
<gene>
    <name evidence="2" type="ORF">EOJ36_11155</name>
</gene>
<dbReference type="SUPFAM" id="SSF109854">
    <property type="entry name" value="DinB/YfiT-like putative metalloenzymes"/>
    <property type="match status" value="1"/>
</dbReference>
<protein>
    <submittedName>
        <fullName evidence="2">DinB family protein</fullName>
    </submittedName>
</protein>
<organism evidence="2 3">
    <name type="scientific">Sandaracinomonas limnophila</name>
    <dbReference type="NCBI Taxonomy" id="1862386"/>
    <lineage>
        <taxon>Bacteria</taxon>
        <taxon>Pseudomonadati</taxon>
        <taxon>Bacteroidota</taxon>
        <taxon>Cytophagia</taxon>
        <taxon>Cytophagales</taxon>
        <taxon>Flectobacillaceae</taxon>
        <taxon>Sandaracinomonas</taxon>
    </lineage>
</organism>
<accession>A0A437PMY5</accession>
<feature type="domain" description="DinB-like" evidence="1">
    <location>
        <begin position="39"/>
        <end position="166"/>
    </location>
</feature>